<dbReference type="InterPro" id="IPR038719">
    <property type="entry name" value="Phycobilisome_asu/bsu_sf"/>
</dbReference>
<protein>
    <submittedName>
        <fullName evidence="7">Cobalamin B12-binding domain protein</fullName>
    </submittedName>
</protein>
<evidence type="ECO:0000256" key="3">
    <source>
        <dbReference type="ARBA" id="ARBA00022991"/>
    </source>
</evidence>
<dbReference type="Pfam" id="PF02607">
    <property type="entry name" value="B12-binding_2"/>
    <property type="match status" value="1"/>
</dbReference>
<feature type="domain" description="B12-binding" evidence="6">
    <location>
        <begin position="233"/>
        <end position="366"/>
    </location>
</feature>
<reference evidence="7 8" key="1">
    <citation type="submission" date="2020-05" db="EMBL/GenBank/DDBJ databases">
        <title>Azospirillum oleiclasticum sp. nov, a nitrogen-fixing and heavy crude oil-emulsifying bacterium isolated from the crude oil of Yumen Oilfield.</title>
        <authorList>
            <person name="Wu D."/>
            <person name="Cai M."/>
            <person name="Zhang X."/>
        </authorList>
    </citation>
    <scope>NUCLEOTIDE SEQUENCE [LARGE SCALE GENOMIC DNA]</scope>
    <source>
        <strain evidence="7 8">ROY-1-1-2</strain>
    </source>
</reference>
<evidence type="ECO:0000313" key="8">
    <source>
        <dbReference type="Proteomes" id="UP000584642"/>
    </source>
</evidence>
<evidence type="ECO:0000256" key="5">
    <source>
        <dbReference type="ARBA" id="ARBA00023307"/>
    </source>
</evidence>
<dbReference type="InterPro" id="IPR036594">
    <property type="entry name" value="Meth_synthase_dom"/>
</dbReference>
<dbReference type="InterPro" id="IPR050554">
    <property type="entry name" value="Met_Synthase/Corrinoid"/>
</dbReference>
<keyword evidence="4" id="KW-0170">Cobalt</keyword>
<dbReference type="PANTHER" id="PTHR45833:SF1">
    <property type="entry name" value="METHIONINE SYNTHASE"/>
    <property type="match status" value="1"/>
</dbReference>
<evidence type="ECO:0000259" key="6">
    <source>
        <dbReference type="PROSITE" id="PS51332"/>
    </source>
</evidence>
<keyword evidence="3" id="KW-0157">Chromophore</keyword>
<evidence type="ECO:0000313" key="7">
    <source>
        <dbReference type="EMBL" id="NYZ21343.1"/>
    </source>
</evidence>
<dbReference type="InterPro" id="IPR003759">
    <property type="entry name" value="Cbl-bd_cap"/>
</dbReference>
<dbReference type="InterPro" id="IPR009050">
    <property type="entry name" value="Globin-like_sf"/>
</dbReference>
<dbReference type="SUPFAM" id="SSF52242">
    <property type="entry name" value="Cobalamin (vitamin B12)-binding domain"/>
    <property type="match status" value="1"/>
</dbReference>
<name>A0ABX2TAR6_9PROT</name>
<dbReference type="Pfam" id="PF00502">
    <property type="entry name" value="Phycobilisome"/>
    <property type="match status" value="1"/>
</dbReference>
<dbReference type="Gene3D" id="1.10.490.20">
    <property type="entry name" value="Phycocyanins"/>
    <property type="match status" value="1"/>
</dbReference>
<dbReference type="Proteomes" id="UP000584642">
    <property type="component" value="Unassembled WGS sequence"/>
</dbReference>
<comment type="similarity">
    <text evidence="1">Belongs to the phycobiliprotein family.</text>
</comment>
<organism evidence="7 8">
    <name type="scientific">Azospirillum oleiclasticum</name>
    <dbReference type="NCBI Taxonomy" id="2735135"/>
    <lineage>
        <taxon>Bacteria</taxon>
        <taxon>Pseudomonadati</taxon>
        <taxon>Pseudomonadota</taxon>
        <taxon>Alphaproteobacteria</taxon>
        <taxon>Rhodospirillales</taxon>
        <taxon>Azospirillaceae</taxon>
        <taxon>Azospirillum</taxon>
    </lineage>
</organism>
<dbReference type="EMBL" id="JABFDB010000011">
    <property type="protein sequence ID" value="NYZ21343.1"/>
    <property type="molecule type" value="Genomic_DNA"/>
</dbReference>
<comment type="caution">
    <text evidence="7">The sequence shown here is derived from an EMBL/GenBank/DDBJ whole genome shotgun (WGS) entry which is preliminary data.</text>
</comment>
<dbReference type="PANTHER" id="PTHR45833">
    <property type="entry name" value="METHIONINE SYNTHASE"/>
    <property type="match status" value="1"/>
</dbReference>
<dbReference type="InterPro" id="IPR006158">
    <property type="entry name" value="Cobalamin-bd"/>
</dbReference>
<keyword evidence="2" id="KW-0479">Metal-binding</keyword>
<dbReference type="Gene3D" id="3.40.50.280">
    <property type="entry name" value="Cobalamin-binding domain"/>
    <property type="match status" value="1"/>
</dbReference>
<evidence type="ECO:0000256" key="1">
    <source>
        <dbReference type="ARBA" id="ARBA00008182"/>
    </source>
</evidence>
<gene>
    <name evidence="7" type="ORF">HND93_16630</name>
</gene>
<dbReference type="InterPro" id="IPR012128">
    <property type="entry name" value="Phycobilisome_asu/bsu"/>
</dbReference>
<keyword evidence="8" id="KW-1185">Reference proteome</keyword>
<dbReference type="Pfam" id="PF02310">
    <property type="entry name" value="B12-binding"/>
    <property type="match status" value="1"/>
</dbReference>
<evidence type="ECO:0000256" key="4">
    <source>
        <dbReference type="ARBA" id="ARBA00023285"/>
    </source>
</evidence>
<dbReference type="PROSITE" id="PS51332">
    <property type="entry name" value="B12_BINDING"/>
    <property type="match status" value="1"/>
</dbReference>
<evidence type="ECO:0000256" key="2">
    <source>
        <dbReference type="ARBA" id="ARBA00022723"/>
    </source>
</evidence>
<dbReference type="SUPFAM" id="SSF46458">
    <property type="entry name" value="Globin-like"/>
    <property type="match status" value="1"/>
</dbReference>
<accession>A0ABX2TAR6</accession>
<sequence>MAAAGGYGLTRTAAAEITGRRDELAQAVVSAQFARRPALRDRYGDAGAAKCAEDLRYHILYLAEAVAADSPRLFSEYAAWVKVLFAGLKIPASDLRDSLEILREVVAERVGGPVADVAARCIAAALDGLPHVPDEPVAHLDPAAPHGWLAQRYLDALLAGDRRTATTLVLEAVEAGLPVRDAYLHVFQPTLREVGRLWQLGRISVAHEHFVTAATQATMSMLYPRIFAAERHGLALVATCVSGEMHEIGIRMVADFFEMAGWDTYYLGANAPAAAVVRAVRERNAAVLAVSATITAHVGAVAELIRQVREGLGDRRVHVIVGGYPFNIDPDLWRSVGADGSAAGAEDAVTLAARLGGAEFQDAGGGIAAA</sequence>
<keyword evidence="5" id="KW-0089">Bile pigment</keyword>
<proteinExistence type="inferred from homology"/>
<dbReference type="Gene3D" id="1.10.1240.10">
    <property type="entry name" value="Methionine synthase domain"/>
    <property type="match status" value="1"/>
</dbReference>
<dbReference type="InterPro" id="IPR036724">
    <property type="entry name" value="Cobalamin-bd_sf"/>
</dbReference>